<evidence type="ECO:0000313" key="1">
    <source>
        <dbReference type="EMBL" id="CDA39947.1"/>
    </source>
</evidence>
<dbReference type="AlphaFoldDB" id="R6AFL4"/>
<dbReference type="Pfam" id="PF08713">
    <property type="entry name" value="DNA_alkylation"/>
    <property type="match status" value="1"/>
</dbReference>
<reference evidence="1" key="1">
    <citation type="submission" date="2012-11" db="EMBL/GenBank/DDBJ databases">
        <title>Dependencies among metagenomic species, viruses, plasmids and units of genetic variation.</title>
        <authorList>
            <person name="Nielsen H.B."/>
            <person name="Almeida M."/>
            <person name="Juncker A.S."/>
            <person name="Rasmussen S."/>
            <person name="Li J."/>
            <person name="Sunagawa S."/>
            <person name="Plichta D."/>
            <person name="Gautier L."/>
            <person name="Le Chatelier E."/>
            <person name="Peletier E."/>
            <person name="Bonde I."/>
            <person name="Nielsen T."/>
            <person name="Manichanh C."/>
            <person name="Arumugam M."/>
            <person name="Batto J."/>
            <person name="Santos M.B.Q.D."/>
            <person name="Blom N."/>
            <person name="Borruel N."/>
            <person name="Burgdorf K.S."/>
            <person name="Boumezbeur F."/>
            <person name="Casellas F."/>
            <person name="Dore J."/>
            <person name="Guarner F."/>
            <person name="Hansen T."/>
            <person name="Hildebrand F."/>
            <person name="Kaas R.S."/>
            <person name="Kennedy S."/>
            <person name="Kristiansen K."/>
            <person name="Kultima J.R."/>
            <person name="Leonard P."/>
            <person name="Levenez F."/>
            <person name="Lund O."/>
            <person name="Moumen B."/>
            <person name="Le Paslier D."/>
            <person name="Pons N."/>
            <person name="Pedersen O."/>
            <person name="Prifti E."/>
            <person name="Qin J."/>
            <person name="Raes J."/>
            <person name="Tap J."/>
            <person name="Tims S."/>
            <person name="Ussery D.W."/>
            <person name="Yamada T."/>
            <person name="MetaHit consortium"/>
            <person name="Renault P."/>
            <person name="Sicheritz-Ponten T."/>
            <person name="Bork P."/>
            <person name="Wang J."/>
            <person name="Brunak S."/>
            <person name="Ehrlich S.D."/>
        </authorList>
    </citation>
    <scope>NUCLEOTIDE SEQUENCE [LARGE SCALE GENOMIC DNA]</scope>
</reference>
<organism evidence="1">
    <name type="scientific">Lachnospira eligens CAG:72</name>
    <dbReference type="NCBI Taxonomy" id="1263077"/>
    <lineage>
        <taxon>Bacteria</taxon>
        <taxon>Bacillati</taxon>
        <taxon>Bacillota</taxon>
        <taxon>Clostridia</taxon>
        <taxon>Lachnospirales</taxon>
        <taxon>Lachnospiraceae</taxon>
        <taxon>Lachnospira</taxon>
    </lineage>
</organism>
<protein>
    <recommendedName>
        <fullName evidence="2">DNA alkylation repair enzyme</fullName>
    </recommendedName>
</protein>
<gene>
    <name evidence="1" type="ORF">BN765_01928</name>
</gene>
<accession>R6AFL4</accession>
<proteinExistence type="predicted"/>
<dbReference type="Proteomes" id="UP000018175">
    <property type="component" value="Unassembled WGS sequence"/>
</dbReference>
<sequence>MPGVDKEAVIGVRTPVLRAFAKKFSKTEEAGQFMNELPHKYYEENNLHMMLIAQIKDYNMCVSETEKFLPYIDNWATCDSPLPKCFDKNKEDIIVRAKNWIATDDTYVKRYGMGVMMRMFLDEDFKEEYIQLVAGVKSEEYYVNMMIAWYMATALAKQWDAAIPYIQEHRLSEWVHRKSIQKAVESYRITPEQKDYLKGLR</sequence>
<dbReference type="CDD" id="cd06561">
    <property type="entry name" value="AlkD_like"/>
    <property type="match status" value="1"/>
</dbReference>
<dbReference type="SUPFAM" id="SSF48371">
    <property type="entry name" value="ARM repeat"/>
    <property type="match status" value="1"/>
</dbReference>
<name>R6AFL4_9FIRM</name>
<comment type="caution">
    <text evidence="1">The sequence shown here is derived from an EMBL/GenBank/DDBJ whole genome shotgun (WGS) entry which is preliminary data.</text>
</comment>
<dbReference type="InterPro" id="IPR014825">
    <property type="entry name" value="DNA_alkylation"/>
</dbReference>
<dbReference type="Gene3D" id="1.25.10.90">
    <property type="match status" value="1"/>
</dbReference>
<dbReference type="PANTHER" id="PTHR34070">
    <property type="entry name" value="ARMADILLO-TYPE FOLD"/>
    <property type="match status" value="1"/>
</dbReference>
<evidence type="ECO:0008006" key="2">
    <source>
        <dbReference type="Google" id="ProtNLM"/>
    </source>
</evidence>
<dbReference type="PANTHER" id="PTHR34070:SF1">
    <property type="entry name" value="DNA ALKYLATION REPAIR PROTEIN"/>
    <property type="match status" value="1"/>
</dbReference>
<dbReference type="InterPro" id="IPR016024">
    <property type="entry name" value="ARM-type_fold"/>
</dbReference>
<dbReference type="EMBL" id="CBBU010000066">
    <property type="protein sequence ID" value="CDA39947.1"/>
    <property type="molecule type" value="Genomic_DNA"/>
</dbReference>